<evidence type="ECO:0008006" key="3">
    <source>
        <dbReference type="Google" id="ProtNLM"/>
    </source>
</evidence>
<dbReference type="AlphaFoldDB" id="A0A4S8SM34"/>
<accession>A0A4S8SM34</accession>
<dbReference type="EMBL" id="QZAF01000141">
    <property type="protein sequence ID" value="THV71729.1"/>
    <property type="molecule type" value="Genomic_DNA"/>
</dbReference>
<evidence type="ECO:0000313" key="2">
    <source>
        <dbReference type="Proteomes" id="UP000304951"/>
    </source>
</evidence>
<comment type="caution">
    <text evidence="1">The sequence shown here is derived from an EMBL/GenBank/DDBJ whole genome shotgun (WGS) entry which is preliminary data.</text>
</comment>
<evidence type="ECO:0000313" key="1">
    <source>
        <dbReference type="EMBL" id="THV71729.1"/>
    </source>
</evidence>
<sequence>MTTPMTPQSQANPQSSPPRILTAVQTKIAYNVGTLSPTSQKHAQEGLCDGRMSMTRCYKHEDDYYFELQEKIRVKVSDEETPTCSSCSNSDGRACRHIWWVNDQILNTKVAPHDKSRAQYEISRDGQAARENGRASQEKEGEPFMFYDYLDETELPRVAKLGGWWMQDPSDRRDLMLVEQTAANILSAFEPCGILSKQHGQDNFEMLQRESQALFARYRNEMIRQVKSAPFLLIALGVAVPEAERDLLHLTKIHSRIERIFFDFGYWRVIRSPNESNLDATAEALHNEIGYLQSFVLDPRHYGKMGISLQGRIVGILLYTLEQLIVHAADVHDSAAVTTPQYSGLSLKDRSLLHKMIDPTSQSMFALNVLGKLGQEVLHNEMVQEKAERLADLLRNEPVPEVYIQELEKLVGLVR</sequence>
<organism evidence="1 2">
    <name type="scientific">Aureobasidium pullulans</name>
    <name type="common">Black yeast</name>
    <name type="synonym">Pullularia pullulans</name>
    <dbReference type="NCBI Taxonomy" id="5580"/>
    <lineage>
        <taxon>Eukaryota</taxon>
        <taxon>Fungi</taxon>
        <taxon>Dikarya</taxon>
        <taxon>Ascomycota</taxon>
        <taxon>Pezizomycotina</taxon>
        <taxon>Dothideomycetes</taxon>
        <taxon>Dothideomycetidae</taxon>
        <taxon>Dothideales</taxon>
        <taxon>Saccotheciaceae</taxon>
        <taxon>Aureobasidium</taxon>
    </lineage>
</organism>
<protein>
    <recommendedName>
        <fullName evidence="3">SWIM-type domain-containing protein</fullName>
    </recommendedName>
</protein>
<proteinExistence type="predicted"/>
<name>A0A4S8SM34_AURPU</name>
<reference evidence="1 2" key="1">
    <citation type="submission" date="2018-10" db="EMBL/GenBank/DDBJ databases">
        <title>Fifty Aureobasidium pullulans genomes reveal a recombining polyextremotolerant generalist.</title>
        <authorList>
            <person name="Gostincar C."/>
            <person name="Turk M."/>
            <person name="Zajc J."/>
            <person name="Gunde-Cimerman N."/>
        </authorList>
    </citation>
    <scope>NUCLEOTIDE SEQUENCE [LARGE SCALE GENOMIC DNA]</scope>
    <source>
        <strain evidence="1 2">EXF-11900</strain>
    </source>
</reference>
<dbReference type="Proteomes" id="UP000304951">
    <property type="component" value="Unassembled WGS sequence"/>
</dbReference>
<gene>
    <name evidence="1" type="ORF">D6D28_04231</name>
</gene>